<protein>
    <recommendedName>
        <fullName evidence="3">Helix-turn-helix domain-containing protein</fullName>
    </recommendedName>
</protein>
<accession>A0ABP7VAF8</accession>
<sequence>MPPRCANTRGLDTQELDLRMRSHRTTPARVFSGLSAALLRDRGISWRAVSVLTYLLALPNRTRVTLRALAAPGAEGRSRVVAALRELEERRYLRRVVREGREGGAAGQLSVVYEVFDAPYEVAPRTGESEKVPGRPASGGGRTADAAHLLLSLGGFDRRLALDAAEALRLAPLVEEWWRRGASSAEVRAAVTGGWPRWLRSAYGHIEARLRSGRCRPVAPTALPVTDVEIDFRKSGGLARRFLREKWSVFDDRRT</sequence>
<keyword evidence="2" id="KW-1185">Reference proteome</keyword>
<evidence type="ECO:0000313" key="2">
    <source>
        <dbReference type="Proteomes" id="UP001499984"/>
    </source>
</evidence>
<name>A0ABP7VAF8_9ACTN</name>
<dbReference type="Proteomes" id="UP001499984">
    <property type="component" value="Unassembled WGS sequence"/>
</dbReference>
<reference evidence="2" key="1">
    <citation type="journal article" date="2019" name="Int. J. Syst. Evol. Microbiol.">
        <title>The Global Catalogue of Microorganisms (GCM) 10K type strain sequencing project: providing services to taxonomists for standard genome sequencing and annotation.</title>
        <authorList>
            <consortium name="The Broad Institute Genomics Platform"/>
            <consortium name="The Broad Institute Genome Sequencing Center for Infectious Disease"/>
            <person name="Wu L."/>
            <person name="Ma J."/>
        </authorList>
    </citation>
    <scope>NUCLEOTIDE SEQUENCE [LARGE SCALE GENOMIC DNA]</scope>
    <source>
        <strain evidence="2">JCM 16925</strain>
    </source>
</reference>
<comment type="caution">
    <text evidence="1">The sequence shown here is derived from an EMBL/GenBank/DDBJ whole genome shotgun (WGS) entry which is preliminary data.</text>
</comment>
<dbReference type="EMBL" id="BAAAZY010000011">
    <property type="protein sequence ID" value="GAA4063076.1"/>
    <property type="molecule type" value="Genomic_DNA"/>
</dbReference>
<proteinExistence type="predicted"/>
<evidence type="ECO:0008006" key="3">
    <source>
        <dbReference type="Google" id="ProtNLM"/>
    </source>
</evidence>
<gene>
    <name evidence="1" type="ORF">GCM10022233_41330</name>
</gene>
<organism evidence="1 2">
    <name type="scientific">Streptomyces shaanxiensis</name>
    <dbReference type="NCBI Taxonomy" id="653357"/>
    <lineage>
        <taxon>Bacteria</taxon>
        <taxon>Bacillati</taxon>
        <taxon>Actinomycetota</taxon>
        <taxon>Actinomycetes</taxon>
        <taxon>Kitasatosporales</taxon>
        <taxon>Streptomycetaceae</taxon>
        <taxon>Streptomyces</taxon>
    </lineage>
</organism>
<evidence type="ECO:0000313" key="1">
    <source>
        <dbReference type="EMBL" id="GAA4063076.1"/>
    </source>
</evidence>